<evidence type="ECO:0000313" key="7">
    <source>
        <dbReference type="Proteomes" id="UP000266745"/>
    </source>
</evidence>
<gene>
    <name evidence="6" type="ORF">SU86_006750</name>
</gene>
<dbReference type="EMBL" id="CP011097">
    <property type="protein sequence ID" value="AJZ76116.1"/>
    <property type="molecule type" value="Genomic_DNA"/>
</dbReference>
<dbReference type="RefSeq" id="WP_048186793.1">
    <property type="nucleotide sequence ID" value="NZ_CP011097.1"/>
</dbReference>
<reference evidence="6 7" key="1">
    <citation type="journal article" date="2016" name="Sci. Rep.">
        <title>A novel ammonia-oxidizing archaeon from wastewater treatment plant: Its enrichment, physiological and genomic characteristics.</title>
        <authorList>
            <person name="Li Y."/>
            <person name="Ding K."/>
            <person name="Wen X."/>
            <person name="Zhang B."/>
            <person name="Shen B."/>
            <person name="Yang Y."/>
        </authorList>
    </citation>
    <scope>NUCLEOTIDE SEQUENCE [LARGE SCALE GENOMIC DNA]</scope>
    <source>
        <strain evidence="6 7">SAT1</strain>
    </source>
</reference>
<dbReference type="AlphaFoldDB" id="A0A3G1B1V4"/>
<dbReference type="CDD" id="cd00446">
    <property type="entry name" value="GrpE"/>
    <property type="match status" value="1"/>
</dbReference>
<dbReference type="GO" id="GO:0042803">
    <property type="term" value="F:protein homodimerization activity"/>
    <property type="evidence" value="ECO:0007669"/>
    <property type="project" value="InterPro"/>
</dbReference>
<feature type="region of interest" description="Disordered" evidence="5">
    <location>
        <begin position="1"/>
        <end position="25"/>
    </location>
</feature>
<keyword evidence="3" id="KW-0346">Stress response</keyword>
<dbReference type="OrthoDB" id="372230at2157"/>
<dbReference type="GO" id="GO:0051082">
    <property type="term" value="F:unfolded protein binding"/>
    <property type="evidence" value="ECO:0007669"/>
    <property type="project" value="TreeGrafter"/>
</dbReference>
<name>A0A3G1B1V4_9ARCH</name>
<dbReference type="Gene3D" id="3.90.20.20">
    <property type="match status" value="1"/>
</dbReference>
<comment type="similarity">
    <text evidence="1 4">Belongs to the GrpE family.</text>
</comment>
<evidence type="ECO:0000256" key="5">
    <source>
        <dbReference type="SAM" id="MobiDB-lite"/>
    </source>
</evidence>
<dbReference type="HAMAP" id="MF_01151">
    <property type="entry name" value="GrpE"/>
    <property type="match status" value="1"/>
</dbReference>
<dbReference type="PANTHER" id="PTHR21237:SF23">
    <property type="entry name" value="GRPE PROTEIN HOMOLOG, MITOCHONDRIAL"/>
    <property type="match status" value="1"/>
</dbReference>
<evidence type="ECO:0000313" key="6">
    <source>
        <dbReference type="EMBL" id="AJZ76116.1"/>
    </source>
</evidence>
<dbReference type="PANTHER" id="PTHR21237">
    <property type="entry name" value="GRPE PROTEIN"/>
    <property type="match status" value="1"/>
</dbReference>
<dbReference type="InterPro" id="IPR000740">
    <property type="entry name" value="GrpE"/>
</dbReference>
<dbReference type="STRING" id="1603555.SU86_006750"/>
<dbReference type="GO" id="GO:0000774">
    <property type="term" value="F:adenyl-nucleotide exchange factor activity"/>
    <property type="evidence" value="ECO:0007669"/>
    <property type="project" value="InterPro"/>
</dbReference>
<dbReference type="Proteomes" id="UP000266745">
    <property type="component" value="Chromosome"/>
</dbReference>
<dbReference type="SUPFAM" id="SSF51064">
    <property type="entry name" value="Head domain of nucleotide exchange factor GrpE"/>
    <property type="match status" value="1"/>
</dbReference>
<comment type="function">
    <text evidence="3">Participates actively in the response to hyperosmotic and heat shock by preventing the aggregation of stress-denatured proteins, in association with DnaK and GrpE. It is the nucleotide exchange factor for DnaK and may function as a thermosensor. Unfolded proteins bind initially to DnaJ; upon interaction with the DnaJ-bound protein, DnaK hydrolyzes its bound ATP, resulting in the formation of a stable complex. GrpE releases ADP from DnaK; ATP binding to DnaK triggers the release of the substrate protein, thus completing the reaction cycle. Several rounds of ATP-dependent interactions between DnaJ, DnaK and GrpE are required for fully efficient folding.</text>
</comment>
<dbReference type="SUPFAM" id="SSF58014">
    <property type="entry name" value="Coiled-coil domain of nucleotide exchange factor GrpE"/>
    <property type="match status" value="1"/>
</dbReference>
<dbReference type="GO" id="GO:0006457">
    <property type="term" value="P:protein folding"/>
    <property type="evidence" value="ECO:0007669"/>
    <property type="project" value="InterPro"/>
</dbReference>
<evidence type="ECO:0000256" key="1">
    <source>
        <dbReference type="ARBA" id="ARBA00009054"/>
    </source>
</evidence>
<protein>
    <recommendedName>
        <fullName evidence="3">Protein GrpE</fullName>
    </recommendedName>
</protein>
<dbReference type="PROSITE" id="PS01071">
    <property type="entry name" value="GRPE"/>
    <property type="match status" value="1"/>
</dbReference>
<evidence type="ECO:0000256" key="4">
    <source>
        <dbReference type="RuleBase" id="RU004478"/>
    </source>
</evidence>
<dbReference type="InterPro" id="IPR013805">
    <property type="entry name" value="GrpE_CC"/>
</dbReference>
<evidence type="ECO:0000256" key="2">
    <source>
        <dbReference type="ARBA" id="ARBA00023186"/>
    </source>
</evidence>
<accession>A0A3G1B1V4</accession>
<evidence type="ECO:0000256" key="3">
    <source>
        <dbReference type="RuleBase" id="RU000639"/>
    </source>
</evidence>
<dbReference type="GeneID" id="24874250"/>
<keyword evidence="7" id="KW-1185">Reference proteome</keyword>
<organism evidence="6 7">
    <name type="scientific">Candidatus Nitrosotenuis cloacae</name>
    <dbReference type="NCBI Taxonomy" id="1603555"/>
    <lineage>
        <taxon>Archaea</taxon>
        <taxon>Nitrososphaerota</taxon>
        <taxon>Candidatus Nitrosotenuis</taxon>
    </lineage>
</organism>
<dbReference type="GO" id="GO:0051087">
    <property type="term" value="F:protein-folding chaperone binding"/>
    <property type="evidence" value="ECO:0007669"/>
    <property type="project" value="InterPro"/>
</dbReference>
<dbReference type="KEGG" id="tah:SU86_006750"/>
<keyword evidence="2 3" id="KW-0143">Chaperone</keyword>
<dbReference type="PRINTS" id="PR00773">
    <property type="entry name" value="GRPEPROTEIN"/>
</dbReference>
<feature type="compositionally biased region" description="Acidic residues" evidence="5">
    <location>
        <begin position="1"/>
        <end position="18"/>
    </location>
</feature>
<sequence length="165" mass="18663">MSEQNEAEDQNISEDVPVDESKQLRQSLASCEDKLKRSLADYINLERKTKSDIQNGINEKMDRFLLQFLTIYDDLIRAKEILKKENPDAQGLDAILKNIDSLLSGYGVTPINAIGEIFDPSLHEAIAIISDDSLDDNTITKELRKGYISHNRTLRPTLVEISKKS</sequence>
<dbReference type="Gene3D" id="2.30.22.10">
    <property type="entry name" value="Head domain of nucleotide exchange factor GrpE"/>
    <property type="match status" value="1"/>
</dbReference>
<proteinExistence type="inferred from homology"/>
<dbReference type="InterPro" id="IPR009012">
    <property type="entry name" value="GrpE_head"/>
</dbReference>
<dbReference type="Pfam" id="PF01025">
    <property type="entry name" value="GrpE"/>
    <property type="match status" value="1"/>
</dbReference>